<dbReference type="Proteomes" id="UP001054902">
    <property type="component" value="Unassembled WGS sequence"/>
</dbReference>
<dbReference type="SUPFAM" id="SSF51735">
    <property type="entry name" value="NAD(P)-binding Rossmann-fold domains"/>
    <property type="match status" value="1"/>
</dbReference>
<organism evidence="3 4">
    <name type="scientific">Chaetoceros tenuissimus</name>
    <dbReference type="NCBI Taxonomy" id="426638"/>
    <lineage>
        <taxon>Eukaryota</taxon>
        <taxon>Sar</taxon>
        <taxon>Stramenopiles</taxon>
        <taxon>Ochrophyta</taxon>
        <taxon>Bacillariophyta</taxon>
        <taxon>Coscinodiscophyceae</taxon>
        <taxon>Chaetocerotophycidae</taxon>
        <taxon>Chaetocerotales</taxon>
        <taxon>Chaetocerotaceae</taxon>
        <taxon>Chaetoceros</taxon>
    </lineage>
</organism>
<protein>
    <submittedName>
        <fullName evidence="3">Mitochondrial oxaloacetate transport protein</fullName>
    </submittedName>
</protein>
<comment type="caution">
    <text evidence="3">The sequence shown here is derived from an EMBL/GenBank/DDBJ whole genome shotgun (WGS) entry which is preliminary data.</text>
</comment>
<dbReference type="FunFam" id="3.40.50.720:FF:000085">
    <property type="entry name" value="Dihydroflavonol reductase"/>
    <property type="match status" value="1"/>
</dbReference>
<reference evidence="3 4" key="1">
    <citation type="journal article" date="2021" name="Sci. Rep.">
        <title>The genome of the diatom Chaetoceros tenuissimus carries an ancient integrated fragment of an extant virus.</title>
        <authorList>
            <person name="Hongo Y."/>
            <person name="Kimura K."/>
            <person name="Takaki Y."/>
            <person name="Yoshida Y."/>
            <person name="Baba S."/>
            <person name="Kobayashi G."/>
            <person name="Nagasaki K."/>
            <person name="Hano T."/>
            <person name="Tomaru Y."/>
        </authorList>
    </citation>
    <scope>NUCLEOTIDE SEQUENCE [LARGE SCALE GENOMIC DNA]</scope>
    <source>
        <strain evidence="3 4">NIES-3715</strain>
    </source>
</reference>
<dbReference type="InterPro" id="IPR001509">
    <property type="entry name" value="Epimerase_deHydtase"/>
</dbReference>
<gene>
    <name evidence="3" type="ORF">CTEN210_11855</name>
</gene>
<evidence type="ECO:0000313" key="3">
    <source>
        <dbReference type="EMBL" id="GFH55379.1"/>
    </source>
</evidence>
<keyword evidence="1" id="KW-0560">Oxidoreductase</keyword>
<dbReference type="PANTHER" id="PTHR10366">
    <property type="entry name" value="NAD DEPENDENT EPIMERASE/DEHYDRATASE"/>
    <property type="match status" value="1"/>
</dbReference>
<sequence>MTISITQPICVTGASGFLASWVTKMLIDQGYTVHATTRKMEKALFLKNLDGATDDNLKIFDGCDFSVENSFDKAIEGCYAVIHCASPFFNAGGTRENLIDPAVEGTEMVLNACKKYNVQRVTLTASSACVIVDYGTKADASATGNHVYTDADFSPADILEEKKNYYSLSKLYAEQKAWEMSKEEGCPYKLCVLNPSLIWGPMTKGQTHLNTSSAAIIQYMDGTHSKIQNGVRCVVDVRDVAEAHITPITQDIGWGKRYLLFGGAPHFQETASFVKKALTQNGSDAALSLVKNVPTEVDEKLQPTVMGPSADKPLLFDCTPAEKELGIKFKSVEEMVTTCVNELLANGFTGSNQYDTTKL</sequence>
<dbReference type="Gene3D" id="3.40.50.720">
    <property type="entry name" value="NAD(P)-binding Rossmann-like Domain"/>
    <property type="match status" value="1"/>
</dbReference>
<evidence type="ECO:0000259" key="2">
    <source>
        <dbReference type="Pfam" id="PF01370"/>
    </source>
</evidence>
<dbReference type="AlphaFoldDB" id="A0AAD3D3F7"/>
<dbReference type="InterPro" id="IPR036291">
    <property type="entry name" value="NAD(P)-bd_dom_sf"/>
</dbReference>
<dbReference type="PANTHER" id="PTHR10366:SF812">
    <property type="entry name" value="VPS9 DOMAIN-CONTAINING PROTEIN"/>
    <property type="match status" value="1"/>
</dbReference>
<dbReference type="GO" id="GO:0016616">
    <property type="term" value="F:oxidoreductase activity, acting on the CH-OH group of donors, NAD or NADP as acceptor"/>
    <property type="evidence" value="ECO:0007669"/>
    <property type="project" value="TreeGrafter"/>
</dbReference>
<evidence type="ECO:0000256" key="1">
    <source>
        <dbReference type="ARBA" id="ARBA00023002"/>
    </source>
</evidence>
<accession>A0AAD3D3F7</accession>
<feature type="domain" description="NAD-dependent epimerase/dehydratase" evidence="2">
    <location>
        <begin position="9"/>
        <end position="250"/>
    </location>
</feature>
<name>A0AAD3D3F7_9STRA</name>
<evidence type="ECO:0000313" key="4">
    <source>
        <dbReference type="Proteomes" id="UP001054902"/>
    </source>
</evidence>
<dbReference type="Pfam" id="PF01370">
    <property type="entry name" value="Epimerase"/>
    <property type="match status" value="1"/>
</dbReference>
<dbReference type="InterPro" id="IPR050425">
    <property type="entry name" value="NAD(P)_dehydrat-like"/>
</dbReference>
<proteinExistence type="predicted"/>
<dbReference type="EMBL" id="BLLK01000047">
    <property type="protein sequence ID" value="GFH55379.1"/>
    <property type="molecule type" value="Genomic_DNA"/>
</dbReference>
<keyword evidence="4" id="KW-1185">Reference proteome</keyword>